<protein>
    <submittedName>
        <fullName evidence="8">Glycosyl hydrolase family 109</fullName>
    </submittedName>
</protein>
<keyword evidence="4" id="KW-0520">NAD</keyword>
<evidence type="ECO:0000256" key="5">
    <source>
        <dbReference type="ARBA" id="ARBA00023295"/>
    </source>
</evidence>
<proteinExistence type="inferred from homology"/>
<feature type="domain" description="Glycosyl hydrolase 109 C-terminal" evidence="7">
    <location>
        <begin position="174"/>
        <end position="355"/>
    </location>
</feature>
<dbReference type="EMBL" id="LCTZ01000002">
    <property type="protein sequence ID" value="KQC30735.1"/>
    <property type="molecule type" value="Genomic_DNA"/>
</dbReference>
<sequence length="452" mass="50843">MSTRRKFIKRTSVLGTGIALAPHLTHGYFNTSSLDKLNIGMIGVGLRGTHHLENLLLRKDVNITAICDIDPVRIDVSLKAIENAKAIKPKVFNKGEYDYRNLLALKEVDAVIISTPWLWHTRMTKDAMMAGKYAGVEVSAANTLEECWDLVNTHEQTGIHMMILENVNYRRDVMAILNMVRKNIFGELVHYRCGYQHDLREVKFNNGKQPYGGGVEFGEKATSEAKWRTLHSVKRNADVYPTHGIGPIAAMADINRGNRFVSLTSNATKGIGLHNHIVKHGGKDHPNAKVKFKQGDVITSTIETAEGETIIVTHDCNLPRPYSLGFRVQGANGLWEVDGNRIYIEGESEPHTWDEATKWLEEHDHPLWKKYGDYAESAGHGGMDFFVLNAFVESAKQNIAPPMDAYDAAAWSAITPLSEVSIENNGEPQDFPDFTRGEWLKRQPYEWIKDSY</sequence>
<keyword evidence="9" id="KW-1185">Reference proteome</keyword>
<dbReference type="InterPro" id="IPR050463">
    <property type="entry name" value="Gfo/Idh/MocA_oxidrdct_glycsds"/>
</dbReference>
<evidence type="ECO:0000256" key="4">
    <source>
        <dbReference type="ARBA" id="ARBA00023027"/>
    </source>
</evidence>
<comment type="cofactor">
    <cofactor evidence="1">
        <name>NAD(+)</name>
        <dbReference type="ChEBI" id="CHEBI:57540"/>
    </cofactor>
</comment>
<dbReference type="InterPro" id="IPR000683">
    <property type="entry name" value="Gfo/Idh/MocA-like_OxRdtase_N"/>
</dbReference>
<dbReference type="RefSeq" id="WP_055395992.1">
    <property type="nucleotide sequence ID" value="NZ_LCTZ01000002.1"/>
</dbReference>
<evidence type="ECO:0000256" key="1">
    <source>
        <dbReference type="ARBA" id="ARBA00001911"/>
    </source>
</evidence>
<dbReference type="GO" id="GO:0016798">
    <property type="term" value="F:hydrolase activity, acting on glycosyl bonds"/>
    <property type="evidence" value="ECO:0007669"/>
    <property type="project" value="UniProtKB-KW"/>
</dbReference>
<reference evidence="8 9" key="1">
    <citation type="submission" date="2015-04" db="EMBL/GenBank/DDBJ databases">
        <title>Complete genome of flavobacterium.</title>
        <authorList>
            <person name="Kwon Y.M."/>
            <person name="Kim S.-J."/>
        </authorList>
    </citation>
    <scope>NUCLEOTIDE SEQUENCE [LARGE SCALE GENOMIC DNA]</scope>
    <source>
        <strain evidence="8 9">DK169</strain>
    </source>
</reference>
<name>A0A0Q0XIF1_9FLAO</name>
<comment type="similarity">
    <text evidence="2">Belongs to the Gfo/Idh/MocA family. Glycosyl hydrolase 109 subfamily.</text>
</comment>
<gene>
    <name evidence="8" type="ORF">AAY42_13235</name>
</gene>
<dbReference type="PATRIC" id="fig|1547436.3.peg.2730"/>
<feature type="domain" description="Gfo/Idh/MocA-like oxidoreductase N-terminal" evidence="6">
    <location>
        <begin position="37"/>
        <end position="159"/>
    </location>
</feature>
<dbReference type="Pfam" id="PF21252">
    <property type="entry name" value="Glyco_hydro_109_C"/>
    <property type="match status" value="1"/>
</dbReference>
<dbReference type="Gene3D" id="3.30.360.10">
    <property type="entry name" value="Dihydrodipicolinate Reductase, domain 2"/>
    <property type="match status" value="1"/>
</dbReference>
<dbReference type="AlphaFoldDB" id="A0A0Q0XIF1"/>
<dbReference type="Gene3D" id="3.40.50.720">
    <property type="entry name" value="NAD(P)-binding Rossmann-like Domain"/>
    <property type="match status" value="1"/>
</dbReference>
<organism evidence="8 9">
    <name type="scientific">Flagellimonas eckloniae</name>
    <dbReference type="NCBI Taxonomy" id="346185"/>
    <lineage>
        <taxon>Bacteria</taxon>
        <taxon>Pseudomonadati</taxon>
        <taxon>Bacteroidota</taxon>
        <taxon>Flavobacteriia</taxon>
        <taxon>Flavobacteriales</taxon>
        <taxon>Flavobacteriaceae</taxon>
        <taxon>Flagellimonas</taxon>
    </lineage>
</organism>
<dbReference type="PANTHER" id="PTHR43818">
    <property type="entry name" value="BCDNA.GH03377"/>
    <property type="match status" value="1"/>
</dbReference>
<dbReference type="Pfam" id="PF01408">
    <property type="entry name" value="GFO_IDH_MocA"/>
    <property type="match status" value="1"/>
</dbReference>
<dbReference type="SUPFAM" id="SSF51735">
    <property type="entry name" value="NAD(P)-binding Rossmann-fold domains"/>
    <property type="match status" value="1"/>
</dbReference>
<keyword evidence="3 8" id="KW-0378">Hydrolase</keyword>
<dbReference type="InterPro" id="IPR049303">
    <property type="entry name" value="Glyco_hydro_109_C"/>
</dbReference>
<dbReference type="GO" id="GO:0000166">
    <property type="term" value="F:nucleotide binding"/>
    <property type="evidence" value="ECO:0007669"/>
    <property type="project" value="InterPro"/>
</dbReference>
<dbReference type="STRING" id="346185.AAY42_13235"/>
<accession>A0A0Q0XIF1</accession>
<dbReference type="Proteomes" id="UP000050827">
    <property type="component" value="Unassembled WGS sequence"/>
</dbReference>
<evidence type="ECO:0000259" key="6">
    <source>
        <dbReference type="Pfam" id="PF01408"/>
    </source>
</evidence>
<evidence type="ECO:0000313" key="8">
    <source>
        <dbReference type="EMBL" id="KQC30735.1"/>
    </source>
</evidence>
<evidence type="ECO:0000313" key="9">
    <source>
        <dbReference type="Proteomes" id="UP000050827"/>
    </source>
</evidence>
<dbReference type="OrthoDB" id="9771072at2"/>
<evidence type="ECO:0000256" key="3">
    <source>
        <dbReference type="ARBA" id="ARBA00022801"/>
    </source>
</evidence>
<evidence type="ECO:0000259" key="7">
    <source>
        <dbReference type="Pfam" id="PF21252"/>
    </source>
</evidence>
<dbReference type="PANTHER" id="PTHR43818:SF1">
    <property type="entry name" value="GLYCOSYL HYDROLASE FAMILY 109 PROTEIN"/>
    <property type="match status" value="1"/>
</dbReference>
<evidence type="ECO:0000256" key="2">
    <source>
        <dbReference type="ARBA" id="ARBA00009329"/>
    </source>
</evidence>
<keyword evidence="5" id="KW-0326">Glycosidase</keyword>
<comment type="caution">
    <text evidence="8">The sequence shown here is derived from an EMBL/GenBank/DDBJ whole genome shotgun (WGS) entry which is preliminary data.</text>
</comment>
<dbReference type="InterPro" id="IPR036291">
    <property type="entry name" value="NAD(P)-bd_dom_sf"/>
</dbReference>